<dbReference type="SUPFAM" id="SSF53649">
    <property type="entry name" value="Alkaline phosphatase-like"/>
    <property type="match status" value="1"/>
</dbReference>
<sequence length="517" mass="57254">MRPRLRTGLLGLLAVLALASAAPADDYEPGPEPLTDKRRTLVILLDGFRWDYIKHLGADTHGFKEFLKNGVSTEYVNTIFPSLSFPAWTTISTGVYPETHGILANFFYNRQRQQAFMLNDTATTRKAFWWQSPEPVWTTAAHQGLRVATILWSRSDVPVHGLRPEQAEGYSYNKDALGVFRDSIERSLEYLQRGFDLVMTYSELVDDVGHSYGPDSLEMKYTIGDVSKLLTGLFRSLESRQLKDKTNVILIGDHGMVTVDPGEPIKLRELLDADTDVEQALGQGAFVSIYAKPGRVEYIHHKLATVPGLTIWRRGEVPMELHYNRNPALPDLIVSASKGFYFDADDSKGYLIHGLHVKEETAPRPHGIHGYQPDVEQMRTVFYAVGPDFKRGVTTGPIDLVDEYQVLCHLLRIPAHPHNGTWARVRGLLAGDPVRPYGEDGDDDDMPNLEPTPIRSTAGTVEAVPPPPAPQGPAAAPPPEQPPPTTGLASGPVRIALSVIVGLLGWYVFLCVITNSH</sequence>
<protein>
    <submittedName>
        <fullName evidence="5">Glycerophosphocholine cholinephosphodiesterase ENPP6</fullName>
    </submittedName>
</protein>
<dbReference type="RefSeq" id="XP_052120225.1">
    <property type="nucleotide sequence ID" value="XM_052264265.1"/>
</dbReference>
<dbReference type="CDD" id="cd16018">
    <property type="entry name" value="Enpp"/>
    <property type="match status" value="1"/>
</dbReference>
<evidence type="ECO:0000256" key="1">
    <source>
        <dbReference type="SAM" id="MobiDB-lite"/>
    </source>
</evidence>
<dbReference type="GeneID" id="113209848"/>
<dbReference type="AlphaFoldDB" id="A0A9C6TPV1"/>
<evidence type="ECO:0000313" key="5">
    <source>
        <dbReference type="RefSeq" id="XP_052120225.1"/>
    </source>
</evidence>
<feature type="compositionally biased region" description="Pro residues" evidence="1">
    <location>
        <begin position="464"/>
        <end position="485"/>
    </location>
</feature>
<accession>A0A9C6TPV1</accession>
<feature type="chain" id="PRO_5039695844" evidence="3">
    <location>
        <begin position="22"/>
        <end position="517"/>
    </location>
</feature>
<keyword evidence="2" id="KW-0812">Transmembrane</keyword>
<feature type="signal peptide" evidence="3">
    <location>
        <begin position="1"/>
        <end position="21"/>
    </location>
</feature>
<dbReference type="Pfam" id="PF01663">
    <property type="entry name" value="Phosphodiest"/>
    <property type="match status" value="1"/>
</dbReference>
<dbReference type="Gene3D" id="3.40.720.10">
    <property type="entry name" value="Alkaline Phosphatase, subunit A"/>
    <property type="match status" value="1"/>
</dbReference>
<feature type="region of interest" description="Disordered" evidence="1">
    <location>
        <begin position="434"/>
        <end position="488"/>
    </location>
</feature>
<name>A0A9C6TPV1_FRAOC</name>
<organism evidence="4 5">
    <name type="scientific">Frankliniella occidentalis</name>
    <name type="common">Western flower thrips</name>
    <name type="synonym">Euthrips occidentalis</name>
    <dbReference type="NCBI Taxonomy" id="133901"/>
    <lineage>
        <taxon>Eukaryota</taxon>
        <taxon>Metazoa</taxon>
        <taxon>Ecdysozoa</taxon>
        <taxon>Arthropoda</taxon>
        <taxon>Hexapoda</taxon>
        <taxon>Insecta</taxon>
        <taxon>Pterygota</taxon>
        <taxon>Neoptera</taxon>
        <taxon>Paraneoptera</taxon>
        <taxon>Thysanoptera</taxon>
        <taxon>Terebrantia</taxon>
        <taxon>Thripoidea</taxon>
        <taxon>Thripidae</taxon>
        <taxon>Frankliniella</taxon>
    </lineage>
</organism>
<dbReference type="OrthoDB" id="415411at2759"/>
<keyword evidence="2" id="KW-0472">Membrane</keyword>
<keyword evidence="4" id="KW-1185">Reference proteome</keyword>
<dbReference type="InterPro" id="IPR017850">
    <property type="entry name" value="Alkaline_phosphatase_core_sf"/>
</dbReference>
<dbReference type="KEGG" id="foc:113209848"/>
<dbReference type="PANTHER" id="PTHR10151:SF120">
    <property type="entry name" value="BIS(5'-ADENOSYL)-TRIPHOSPHATASE"/>
    <property type="match status" value="1"/>
</dbReference>
<feature type="transmembrane region" description="Helical" evidence="2">
    <location>
        <begin position="495"/>
        <end position="513"/>
    </location>
</feature>
<reference evidence="5" key="1">
    <citation type="submission" date="2025-08" db="UniProtKB">
        <authorList>
            <consortium name="RefSeq"/>
        </authorList>
    </citation>
    <scope>IDENTIFICATION</scope>
    <source>
        <tissue evidence="5">Whole organism</tissue>
    </source>
</reference>
<evidence type="ECO:0000256" key="2">
    <source>
        <dbReference type="SAM" id="Phobius"/>
    </source>
</evidence>
<keyword evidence="2" id="KW-1133">Transmembrane helix</keyword>
<evidence type="ECO:0000313" key="4">
    <source>
        <dbReference type="Proteomes" id="UP000504606"/>
    </source>
</evidence>
<gene>
    <name evidence="5" type="primary">LOC113209848</name>
</gene>
<evidence type="ECO:0000256" key="3">
    <source>
        <dbReference type="SAM" id="SignalP"/>
    </source>
</evidence>
<dbReference type="PANTHER" id="PTHR10151">
    <property type="entry name" value="ECTONUCLEOTIDE PYROPHOSPHATASE/PHOSPHODIESTERASE"/>
    <property type="match status" value="1"/>
</dbReference>
<keyword evidence="3" id="KW-0732">Signal</keyword>
<dbReference type="InterPro" id="IPR002591">
    <property type="entry name" value="Phosphodiest/P_Trfase"/>
</dbReference>
<dbReference type="GO" id="GO:0016787">
    <property type="term" value="F:hydrolase activity"/>
    <property type="evidence" value="ECO:0007669"/>
    <property type="project" value="UniProtKB-ARBA"/>
</dbReference>
<dbReference type="Proteomes" id="UP000504606">
    <property type="component" value="Unplaced"/>
</dbReference>
<proteinExistence type="predicted"/>